<protein>
    <recommendedName>
        <fullName evidence="1">F-box domain-containing protein</fullName>
    </recommendedName>
</protein>
<dbReference type="InterPro" id="IPR036047">
    <property type="entry name" value="F-box-like_dom_sf"/>
</dbReference>
<dbReference type="InterPro" id="IPR001810">
    <property type="entry name" value="F-box_dom"/>
</dbReference>
<reference evidence="2" key="1">
    <citation type="journal article" date="2022" name="IScience">
        <title>Evolution of zygomycete secretomes and the origins of terrestrial fungal ecologies.</title>
        <authorList>
            <person name="Chang Y."/>
            <person name="Wang Y."/>
            <person name="Mondo S."/>
            <person name="Ahrendt S."/>
            <person name="Andreopoulos W."/>
            <person name="Barry K."/>
            <person name="Beard J."/>
            <person name="Benny G.L."/>
            <person name="Blankenship S."/>
            <person name="Bonito G."/>
            <person name="Cuomo C."/>
            <person name="Desiro A."/>
            <person name="Gervers K.A."/>
            <person name="Hundley H."/>
            <person name="Kuo A."/>
            <person name="LaButti K."/>
            <person name="Lang B.F."/>
            <person name="Lipzen A."/>
            <person name="O'Donnell K."/>
            <person name="Pangilinan J."/>
            <person name="Reynolds N."/>
            <person name="Sandor L."/>
            <person name="Smith M.E."/>
            <person name="Tsang A."/>
            <person name="Grigoriev I.V."/>
            <person name="Stajich J.E."/>
            <person name="Spatafora J.W."/>
        </authorList>
    </citation>
    <scope>NUCLEOTIDE SEQUENCE</scope>
    <source>
        <strain evidence="2">RSA 2281</strain>
    </source>
</reference>
<accession>A0AAD5K836</accession>
<dbReference type="Proteomes" id="UP001209540">
    <property type="component" value="Unassembled WGS sequence"/>
</dbReference>
<dbReference type="AlphaFoldDB" id="A0AAD5K836"/>
<dbReference type="InterPro" id="IPR032675">
    <property type="entry name" value="LRR_dom_sf"/>
</dbReference>
<dbReference type="SUPFAM" id="SSF48452">
    <property type="entry name" value="TPR-like"/>
    <property type="match status" value="1"/>
</dbReference>
<dbReference type="Gene3D" id="3.80.10.10">
    <property type="entry name" value="Ribonuclease Inhibitor"/>
    <property type="match status" value="2"/>
</dbReference>
<dbReference type="Pfam" id="PF12937">
    <property type="entry name" value="F-box-like"/>
    <property type="match status" value="1"/>
</dbReference>
<evidence type="ECO:0000259" key="1">
    <source>
        <dbReference type="PROSITE" id="PS50181"/>
    </source>
</evidence>
<organism evidence="2 3">
    <name type="scientific">Phascolomyces articulosus</name>
    <dbReference type="NCBI Taxonomy" id="60185"/>
    <lineage>
        <taxon>Eukaryota</taxon>
        <taxon>Fungi</taxon>
        <taxon>Fungi incertae sedis</taxon>
        <taxon>Mucoromycota</taxon>
        <taxon>Mucoromycotina</taxon>
        <taxon>Mucoromycetes</taxon>
        <taxon>Mucorales</taxon>
        <taxon>Lichtheimiaceae</taxon>
        <taxon>Phascolomyces</taxon>
    </lineage>
</organism>
<dbReference type="InterPro" id="IPR011990">
    <property type="entry name" value="TPR-like_helical_dom_sf"/>
</dbReference>
<dbReference type="SUPFAM" id="SSF81383">
    <property type="entry name" value="F-box domain"/>
    <property type="match status" value="1"/>
</dbReference>
<evidence type="ECO:0000313" key="3">
    <source>
        <dbReference type="Proteomes" id="UP001209540"/>
    </source>
</evidence>
<reference evidence="2" key="2">
    <citation type="submission" date="2023-02" db="EMBL/GenBank/DDBJ databases">
        <authorList>
            <consortium name="DOE Joint Genome Institute"/>
            <person name="Mondo S.J."/>
            <person name="Chang Y."/>
            <person name="Wang Y."/>
            <person name="Ahrendt S."/>
            <person name="Andreopoulos W."/>
            <person name="Barry K."/>
            <person name="Beard J."/>
            <person name="Benny G.L."/>
            <person name="Blankenship S."/>
            <person name="Bonito G."/>
            <person name="Cuomo C."/>
            <person name="Desiro A."/>
            <person name="Gervers K.A."/>
            <person name="Hundley H."/>
            <person name="Kuo A."/>
            <person name="LaButti K."/>
            <person name="Lang B.F."/>
            <person name="Lipzen A."/>
            <person name="O'Donnell K."/>
            <person name="Pangilinan J."/>
            <person name="Reynolds N."/>
            <person name="Sandor L."/>
            <person name="Smith M.W."/>
            <person name="Tsang A."/>
            <person name="Grigoriev I.V."/>
            <person name="Stajich J.E."/>
            <person name="Spatafora J.W."/>
        </authorList>
    </citation>
    <scope>NUCLEOTIDE SEQUENCE</scope>
    <source>
        <strain evidence="2">RSA 2281</strain>
    </source>
</reference>
<dbReference type="GO" id="GO:0031146">
    <property type="term" value="P:SCF-dependent proteasomal ubiquitin-dependent protein catabolic process"/>
    <property type="evidence" value="ECO:0007669"/>
    <property type="project" value="TreeGrafter"/>
</dbReference>
<sequence>MSLLDVRAWTYGTHHQINQGLKDAYQMITYSPTTPSGYLRAGSLYVMDNRYKAALEVYEQGIEAITAADRNNNGDDDDDDSQLKDSAERKILQEKYDEAKLYLEKTRVDFVARLPSDVLCQVLDYLPFNALLETLNVSKIWREHVIAYPNVWTKVKLATRSDNNHGMLGAILVRQYHYGHHVKHVSVDDLCEDDSYDVFIEFIYGAFSNLESLDFWSSDMDGIYEDCIAALSRIKDTLRSLRFSLKARNLPLPLGAVLAECKNLIKFDYLQPCTITPEALDDLPSTPIYSLNDLTLACAALPTPQLERILQCCPRLLQLACMNCDTSAIEIIQRLCPHLYSLGLNSSPHELSDEEKKTLLDNMNQQDNSPHGIHHINFDVCSAWQSMDHDVSVLRILLDNAHVLETAEMRFGGYMDDDEHQGARWDGVKRITLPRLRSLYFEFNPTMSSVAAALLSNCPSLETLALGPRMEFIDDEVFRSIARLRNLKELTISFVSGVDETGLAEVFQAFGSRGKSSSLQKVKLDHCISDISEEAAQYLAEIQTLHEIHLIRTYMSLESFEKFAKTLAHQHGGISDLSTNTISPSPSSLSSSFTSSLHTIVLEAMDCVTDESVRYLHEIPSLRNLELLQLRNVTPSRVQPIEKNNRITLKFDDTHSSSHE</sequence>
<evidence type="ECO:0000313" key="2">
    <source>
        <dbReference type="EMBL" id="KAI9272965.1"/>
    </source>
</evidence>
<gene>
    <name evidence="2" type="ORF">BDA99DRAFT_556549</name>
</gene>
<comment type="caution">
    <text evidence="2">The sequence shown here is derived from an EMBL/GenBank/DDBJ whole genome shotgun (WGS) entry which is preliminary data.</text>
</comment>
<dbReference type="EMBL" id="JAIXMP010000005">
    <property type="protein sequence ID" value="KAI9272965.1"/>
    <property type="molecule type" value="Genomic_DNA"/>
</dbReference>
<keyword evidence="3" id="KW-1185">Reference proteome</keyword>
<dbReference type="GO" id="GO:0019005">
    <property type="term" value="C:SCF ubiquitin ligase complex"/>
    <property type="evidence" value="ECO:0007669"/>
    <property type="project" value="TreeGrafter"/>
</dbReference>
<feature type="domain" description="F-box" evidence="1">
    <location>
        <begin position="108"/>
        <end position="155"/>
    </location>
</feature>
<dbReference type="PANTHER" id="PTHR13318">
    <property type="entry name" value="PARTNER OF PAIRED, ISOFORM B-RELATED"/>
    <property type="match status" value="1"/>
</dbReference>
<dbReference type="PROSITE" id="PS50181">
    <property type="entry name" value="FBOX"/>
    <property type="match status" value="1"/>
</dbReference>
<dbReference type="PANTHER" id="PTHR13318:SF190">
    <property type="entry name" value="PARTNER OF PAIRED, ISOFORM B"/>
    <property type="match status" value="1"/>
</dbReference>
<dbReference type="SUPFAM" id="SSF52047">
    <property type="entry name" value="RNI-like"/>
    <property type="match status" value="1"/>
</dbReference>
<dbReference type="Gene3D" id="1.20.1280.50">
    <property type="match status" value="1"/>
</dbReference>
<proteinExistence type="predicted"/>
<name>A0AAD5K836_9FUNG</name>